<feature type="compositionally biased region" description="Basic and acidic residues" evidence="1">
    <location>
        <begin position="220"/>
        <end position="230"/>
    </location>
</feature>
<dbReference type="HOGENOM" id="CLU_746907_0_0_1"/>
<dbReference type="EnsemblProtists" id="HpaT800932">
    <property type="protein sequence ID" value="HpaP800932"/>
    <property type="gene ID" value="HpaG800932"/>
</dbReference>
<dbReference type="EMBL" id="JH598179">
    <property type="status" value="NOT_ANNOTATED_CDS"/>
    <property type="molecule type" value="Genomic_DNA"/>
</dbReference>
<evidence type="ECO:0000256" key="1">
    <source>
        <dbReference type="SAM" id="MobiDB-lite"/>
    </source>
</evidence>
<keyword evidence="3" id="KW-1185">Reference proteome</keyword>
<dbReference type="STRING" id="559515.M4B3T3"/>
<dbReference type="InParanoid" id="M4B3T3"/>
<feature type="region of interest" description="Disordered" evidence="1">
    <location>
        <begin position="207"/>
        <end position="267"/>
    </location>
</feature>
<name>M4B3T3_HYAAE</name>
<protein>
    <submittedName>
        <fullName evidence="2">Uncharacterized protein</fullName>
    </submittedName>
</protein>
<feature type="region of interest" description="Disordered" evidence="1">
    <location>
        <begin position="349"/>
        <end position="371"/>
    </location>
</feature>
<dbReference type="AlphaFoldDB" id="M4B3T3"/>
<accession>M4B3T3</accession>
<dbReference type="SUPFAM" id="SSF82171">
    <property type="entry name" value="DPP6 N-terminal domain-like"/>
    <property type="match status" value="1"/>
</dbReference>
<reference evidence="2" key="2">
    <citation type="submission" date="2015-06" db="UniProtKB">
        <authorList>
            <consortium name="EnsemblProtists"/>
        </authorList>
    </citation>
    <scope>IDENTIFICATION</scope>
    <source>
        <strain evidence="2">Emoy2</strain>
    </source>
</reference>
<sequence>MPAPGLSAPANVSFSPDSHLIAFLHAPGASRGRLSRQLYALDVASRSVSLLATAPNEGNTEGNLSLDEKLRRERQRQMGLGITSYAWNPSRLSPGLLYPLQGDIYLQAHVGAPLKLLFDKTSTGAIGGAIDPQFSPDGRYVAFVQDKEVYVISTQGSETTDEEDNDFLRWVHRTRRLSSQGPIAQSHALCAGYYGSRECWSDCDHQPANPHTSGGKRPRSRDDTGHDVQKHSRRRGNLAEGESHTPMSSPTPGTHATSLDIGIGHDNDVVSGVSPHGTGGSLAHRAASVEVGVPKEEHEKVLLELNGLCETLSKTQSALDASQARVQTLESGHIRMEAQLDLLIRMQQPMARPASAAQAPPISRGTDPDTA</sequence>
<dbReference type="Proteomes" id="UP000011713">
    <property type="component" value="Unassembled WGS sequence"/>
</dbReference>
<organism evidence="2 3">
    <name type="scientific">Hyaloperonospora arabidopsidis (strain Emoy2)</name>
    <name type="common">Downy mildew agent</name>
    <name type="synonym">Peronospora arabidopsidis</name>
    <dbReference type="NCBI Taxonomy" id="559515"/>
    <lineage>
        <taxon>Eukaryota</taxon>
        <taxon>Sar</taxon>
        <taxon>Stramenopiles</taxon>
        <taxon>Oomycota</taxon>
        <taxon>Peronosporomycetes</taxon>
        <taxon>Peronosporales</taxon>
        <taxon>Peronosporaceae</taxon>
        <taxon>Hyaloperonospora</taxon>
    </lineage>
</organism>
<dbReference type="VEuPathDB" id="FungiDB:HpaG800932"/>
<reference evidence="3" key="1">
    <citation type="journal article" date="2010" name="Science">
        <title>Signatures of adaptation to obligate biotrophy in the Hyaloperonospora arabidopsidis genome.</title>
        <authorList>
            <person name="Baxter L."/>
            <person name="Tripathy S."/>
            <person name="Ishaque N."/>
            <person name="Boot N."/>
            <person name="Cabral A."/>
            <person name="Kemen E."/>
            <person name="Thines M."/>
            <person name="Ah-Fong A."/>
            <person name="Anderson R."/>
            <person name="Badejoko W."/>
            <person name="Bittner-Eddy P."/>
            <person name="Boore J.L."/>
            <person name="Chibucos M.C."/>
            <person name="Coates M."/>
            <person name="Dehal P."/>
            <person name="Delehaunty K."/>
            <person name="Dong S."/>
            <person name="Downton P."/>
            <person name="Dumas B."/>
            <person name="Fabro G."/>
            <person name="Fronick C."/>
            <person name="Fuerstenberg S.I."/>
            <person name="Fulton L."/>
            <person name="Gaulin E."/>
            <person name="Govers F."/>
            <person name="Hughes L."/>
            <person name="Humphray S."/>
            <person name="Jiang R.H."/>
            <person name="Judelson H."/>
            <person name="Kamoun S."/>
            <person name="Kyung K."/>
            <person name="Meijer H."/>
            <person name="Minx P."/>
            <person name="Morris P."/>
            <person name="Nelson J."/>
            <person name="Phuntumart V."/>
            <person name="Qutob D."/>
            <person name="Rehmany A."/>
            <person name="Rougon-Cardoso A."/>
            <person name="Ryden P."/>
            <person name="Torto-Alalibo T."/>
            <person name="Studholme D."/>
            <person name="Wang Y."/>
            <person name="Win J."/>
            <person name="Wood J."/>
            <person name="Clifton S.W."/>
            <person name="Rogers J."/>
            <person name="Van den Ackerveken G."/>
            <person name="Jones J.D."/>
            <person name="McDowell J.M."/>
            <person name="Beynon J."/>
            <person name="Tyler B.M."/>
        </authorList>
    </citation>
    <scope>NUCLEOTIDE SEQUENCE [LARGE SCALE GENOMIC DNA]</scope>
    <source>
        <strain evidence="3">Emoy2</strain>
    </source>
</reference>
<feature type="compositionally biased region" description="Polar residues" evidence="1">
    <location>
        <begin position="245"/>
        <end position="257"/>
    </location>
</feature>
<dbReference type="eggNOG" id="KOG2281">
    <property type="taxonomic scope" value="Eukaryota"/>
</dbReference>
<proteinExistence type="predicted"/>
<evidence type="ECO:0000313" key="3">
    <source>
        <dbReference type="Proteomes" id="UP000011713"/>
    </source>
</evidence>
<evidence type="ECO:0000313" key="2">
    <source>
        <dbReference type="EnsemblProtists" id="HpaP800932"/>
    </source>
</evidence>
<dbReference type="Gene3D" id="2.140.10.30">
    <property type="entry name" value="Dipeptidylpeptidase IV, N-terminal domain"/>
    <property type="match status" value="1"/>
</dbReference>